<proteinExistence type="predicted"/>
<feature type="non-terminal residue" evidence="1">
    <location>
        <position position="79"/>
    </location>
</feature>
<gene>
    <name evidence="1" type="ORF">KDA82_40040</name>
</gene>
<dbReference type="Proteomes" id="UP000675554">
    <property type="component" value="Unassembled WGS sequence"/>
</dbReference>
<dbReference type="AlphaFoldDB" id="A0A8T4J720"/>
<evidence type="ECO:0000313" key="1">
    <source>
        <dbReference type="EMBL" id="MBR7679022.1"/>
    </source>
</evidence>
<name>A0A8T4J720_9ACTN</name>
<dbReference type="EMBL" id="JAGSMN010002159">
    <property type="protein sequence ID" value="MBR7679022.1"/>
    <property type="molecule type" value="Genomic_DNA"/>
</dbReference>
<reference evidence="1" key="1">
    <citation type="submission" date="2021-04" db="EMBL/GenBank/DDBJ databases">
        <title>Sequencing of actinobacteria type strains.</title>
        <authorList>
            <person name="Nguyen G.-S."/>
            <person name="Wentzel A."/>
        </authorList>
    </citation>
    <scope>NUCLEOTIDE SEQUENCE</scope>
    <source>
        <strain evidence="1">DSM 42095</strain>
    </source>
</reference>
<feature type="non-terminal residue" evidence="1">
    <location>
        <position position="1"/>
    </location>
</feature>
<protein>
    <submittedName>
        <fullName evidence="1">Esterase-like activity of phytase family protein</fullName>
    </submittedName>
</protein>
<sequence length="79" mass="7831">AAVATVAVAVRPGARGGGACSPRASVAGYSDALDKTEYQGTPVAGLSALARDVDGRIAALSDRSVLFSLDVHTTGGTRT</sequence>
<organism evidence="1 2">
    <name type="scientific">Streptomyces daliensis</name>
    <dbReference type="NCBI Taxonomy" id="299421"/>
    <lineage>
        <taxon>Bacteria</taxon>
        <taxon>Bacillati</taxon>
        <taxon>Actinomycetota</taxon>
        <taxon>Actinomycetes</taxon>
        <taxon>Kitasatosporales</taxon>
        <taxon>Streptomycetaceae</taxon>
        <taxon>Streptomyces</taxon>
    </lineage>
</organism>
<accession>A0A8T4J720</accession>
<keyword evidence="2" id="KW-1185">Reference proteome</keyword>
<comment type="caution">
    <text evidence="1">The sequence shown here is derived from an EMBL/GenBank/DDBJ whole genome shotgun (WGS) entry which is preliminary data.</text>
</comment>
<evidence type="ECO:0000313" key="2">
    <source>
        <dbReference type="Proteomes" id="UP000675554"/>
    </source>
</evidence>